<evidence type="ECO:0000256" key="1">
    <source>
        <dbReference type="ARBA" id="ARBA00022737"/>
    </source>
</evidence>
<keyword evidence="4" id="KW-0963">Cytoplasm</keyword>
<keyword evidence="2 3" id="KW-0802">TPR repeat</keyword>
<reference evidence="5" key="1">
    <citation type="submission" date="2021-02" db="EMBL/GenBank/DDBJ databases">
        <authorList>
            <person name="Nowell W R."/>
        </authorList>
    </citation>
    <scope>NUCLEOTIDE SEQUENCE</scope>
</reference>
<feature type="non-terminal residue" evidence="5">
    <location>
        <position position="70"/>
    </location>
</feature>
<dbReference type="GO" id="GO:0005874">
    <property type="term" value="C:microtubule"/>
    <property type="evidence" value="ECO:0007669"/>
    <property type="project" value="UniProtKB-UniRule"/>
</dbReference>
<dbReference type="EMBL" id="CAJOBC010155134">
    <property type="protein sequence ID" value="CAF4683698.1"/>
    <property type="molecule type" value="Genomic_DNA"/>
</dbReference>
<dbReference type="Gene3D" id="1.25.40.10">
    <property type="entry name" value="Tetratricopeptide repeat domain"/>
    <property type="match status" value="1"/>
</dbReference>
<protein>
    <recommendedName>
        <fullName evidence="4">Kinesin light chain</fullName>
    </recommendedName>
</protein>
<keyword evidence="4" id="KW-0206">Cytoskeleton</keyword>
<comment type="caution">
    <text evidence="5">The sequence shown here is derived from an EMBL/GenBank/DDBJ whole genome shotgun (WGS) entry which is preliminary data.</text>
</comment>
<organism evidence="5 6">
    <name type="scientific">Didymodactylos carnosus</name>
    <dbReference type="NCBI Taxonomy" id="1234261"/>
    <lineage>
        <taxon>Eukaryota</taxon>
        <taxon>Metazoa</taxon>
        <taxon>Spiralia</taxon>
        <taxon>Gnathifera</taxon>
        <taxon>Rotifera</taxon>
        <taxon>Eurotatoria</taxon>
        <taxon>Bdelloidea</taxon>
        <taxon>Philodinida</taxon>
        <taxon>Philodinidae</taxon>
        <taxon>Didymodactylos</taxon>
    </lineage>
</organism>
<dbReference type="Proteomes" id="UP000681722">
    <property type="component" value="Unassembled WGS sequence"/>
</dbReference>
<proteinExistence type="inferred from homology"/>
<keyword evidence="4" id="KW-0505">Motor protein</keyword>
<evidence type="ECO:0000256" key="3">
    <source>
        <dbReference type="PROSITE-ProRule" id="PRU00339"/>
    </source>
</evidence>
<sequence>MNYDKALKIRIKALPPDHPDIANTYNNIGLVQWNKGEYDLALMNYDKALKIRIKALPPDHPDIAKTYNNI</sequence>
<dbReference type="InterPro" id="IPR019734">
    <property type="entry name" value="TPR_rpt"/>
</dbReference>
<comment type="similarity">
    <text evidence="4">Belongs to the kinesin light chain family.</text>
</comment>
<dbReference type="AlphaFoldDB" id="A0A8S3A8U0"/>
<comment type="subunit">
    <text evidence="4">Oligomeric complex composed of two heavy chains and two light chains.</text>
</comment>
<dbReference type="SUPFAM" id="SSF48452">
    <property type="entry name" value="TPR-like"/>
    <property type="match status" value="1"/>
</dbReference>
<dbReference type="PANTHER" id="PTHR45641">
    <property type="entry name" value="TETRATRICOPEPTIDE REPEAT PROTEIN (AFU_ORTHOLOGUE AFUA_6G03870)"/>
    <property type="match status" value="1"/>
</dbReference>
<evidence type="ECO:0000256" key="4">
    <source>
        <dbReference type="RuleBase" id="RU367020"/>
    </source>
</evidence>
<dbReference type="PANTHER" id="PTHR45641:SF1">
    <property type="entry name" value="AAA+ ATPASE DOMAIN-CONTAINING PROTEIN"/>
    <property type="match status" value="1"/>
</dbReference>
<evidence type="ECO:0000313" key="6">
    <source>
        <dbReference type="Proteomes" id="UP000681722"/>
    </source>
</evidence>
<accession>A0A8S3A8U0</accession>
<name>A0A8S3A8U0_9BILA</name>
<dbReference type="PROSITE" id="PS50005">
    <property type="entry name" value="TPR"/>
    <property type="match status" value="1"/>
</dbReference>
<keyword evidence="4" id="KW-0493">Microtubule</keyword>
<dbReference type="SMART" id="SM00028">
    <property type="entry name" value="TPR"/>
    <property type="match status" value="1"/>
</dbReference>
<dbReference type="PRINTS" id="PR00381">
    <property type="entry name" value="KINESINLIGHT"/>
</dbReference>
<gene>
    <name evidence="5" type="ORF">SRO942_LOCUS51114</name>
</gene>
<dbReference type="InterPro" id="IPR011990">
    <property type="entry name" value="TPR-like_helical_dom_sf"/>
</dbReference>
<comment type="function">
    <text evidence="4">Kinesin is a microtubule-associated force-producing protein that play a role in organelle transport.</text>
</comment>
<comment type="subcellular location">
    <subcellularLocation>
        <location evidence="4">Cytoplasm</location>
        <location evidence="4">Cytoskeleton</location>
    </subcellularLocation>
</comment>
<dbReference type="Pfam" id="PF13424">
    <property type="entry name" value="TPR_12"/>
    <property type="match status" value="1"/>
</dbReference>
<evidence type="ECO:0000313" key="5">
    <source>
        <dbReference type="EMBL" id="CAF4683698.1"/>
    </source>
</evidence>
<dbReference type="GO" id="GO:0005871">
    <property type="term" value="C:kinesin complex"/>
    <property type="evidence" value="ECO:0007669"/>
    <property type="project" value="UniProtKB-UniRule"/>
</dbReference>
<evidence type="ECO:0000256" key="2">
    <source>
        <dbReference type="ARBA" id="ARBA00022803"/>
    </source>
</evidence>
<dbReference type="OrthoDB" id="10043504at2759"/>
<keyword evidence="1" id="KW-0677">Repeat</keyword>
<feature type="repeat" description="TPR" evidence="3">
    <location>
        <begin position="22"/>
        <end position="55"/>
    </location>
</feature>